<dbReference type="Proteomes" id="UP001381693">
    <property type="component" value="Unassembled WGS sequence"/>
</dbReference>
<reference evidence="2 3" key="1">
    <citation type="submission" date="2023-11" db="EMBL/GenBank/DDBJ databases">
        <title>Halocaridina rubra genome assembly.</title>
        <authorList>
            <person name="Smith C."/>
        </authorList>
    </citation>
    <scope>NUCLEOTIDE SEQUENCE [LARGE SCALE GENOMIC DNA]</scope>
    <source>
        <strain evidence="2">EP-1</strain>
        <tissue evidence="2">Whole</tissue>
    </source>
</reference>
<proteinExistence type="predicted"/>
<dbReference type="AlphaFoldDB" id="A0AAN8XPC2"/>
<name>A0AAN8XPC2_HALRR</name>
<feature type="compositionally biased region" description="Basic and acidic residues" evidence="1">
    <location>
        <begin position="77"/>
        <end position="105"/>
    </location>
</feature>
<accession>A0AAN8XPC2</accession>
<keyword evidence="3" id="KW-1185">Reference proteome</keyword>
<feature type="region of interest" description="Disordered" evidence="1">
    <location>
        <begin position="46"/>
        <end position="108"/>
    </location>
</feature>
<evidence type="ECO:0000313" key="2">
    <source>
        <dbReference type="EMBL" id="KAK7083219.1"/>
    </source>
</evidence>
<feature type="compositionally biased region" description="Polar residues" evidence="1">
    <location>
        <begin position="46"/>
        <end position="58"/>
    </location>
</feature>
<gene>
    <name evidence="2" type="ORF">SK128_011015</name>
</gene>
<protein>
    <submittedName>
        <fullName evidence="2">Uncharacterized protein</fullName>
    </submittedName>
</protein>
<dbReference type="EMBL" id="JAXCGZ010003787">
    <property type="protein sequence ID" value="KAK7083219.1"/>
    <property type="molecule type" value="Genomic_DNA"/>
</dbReference>
<feature type="region of interest" description="Disordered" evidence="1">
    <location>
        <begin position="1"/>
        <end position="27"/>
    </location>
</feature>
<evidence type="ECO:0000313" key="3">
    <source>
        <dbReference type="Proteomes" id="UP001381693"/>
    </source>
</evidence>
<comment type="caution">
    <text evidence="2">The sequence shown here is derived from an EMBL/GenBank/DDBJ whole genome shotgun (WGS) entry which is preliminary data.</text>
</comment>
<feature type="compositionally biased region" description="Basic and acidic residues" evidence="1">
    <location>
        <begin position="13"/>
        <end position="27"/>
    </location>
</feature>
<sequence length="230" mass="26420">MPLNIRGSWAFEPKLESRGGDDAENNKKNLLSAADDNVWSKLTNIFTIGDSDSQTPSQGKKESKQEGIIKISIDDDNISRKTTKDEKDEKTQAKPEDKTEPEKKRILPKNVSFDDKTIWTKFTNIFSSGDRNSPLAHEAKYKRDGETRINMNDEPARRNSSKTKIEKKVTHRSIHTHKTRIVLMHTQKKVKVDLLDKVELLDTKNGHPVFQYGLLDSKNERHTTFKICWS</sequence>
<evidence type="ECO:0000256" key="1">
    <source>
        <dbReference type="SAM" id="MobiDB-lite"/>
    </source>
</evidence>
<organism evidence="2 3">
    <name type="scientific">Halocaridina rubra</name>
    <name type="common">Hawaiian red shrimp</name>
    <dbReference type="NCBI Taxonomy" id="373956"/>
    <lineage>
        <taxon>Eukaryota</taxon>
        <taxon>Metazoa</taxon>
        <taxon>Ecdysozoa</taxon>
        <taxon>Arthropoda</taxon>
        <taxon>Crustacea</taxon>
        <taxon>Multicrustacea</taxon>
        <taxon>Malacostraca</taxon>
        <taxon>Eumalacostraca</taxon>
        <taxon>Eucarida</taxon>
        <taxon>Decapoda</taxon>
        <taxon>Pleocyemata</taxon>
        <taxon>Caridea</taxon>
        <taxon>Atyoidea</taxon>
        <taxon>Atyidae</taxon>
        <taxon>Halocaridina</taxon>
    </lineage>
</organism>